<dbReference type="AlphaFoldDB" id="A0A7C3WKY6"/>
<evidence type="ECO:0000259" key="6">
    <source>
        <dbReference type="PROSITE" id="PS51898"/>
    </source>
</evidence>
<dbReference type="InterPro" id="IPR013762">
    <property type="entry name" value="Integrase-like_cat_sf"/>
</dbReference>
<dbReference type="EMBL" id="DTHB01000003">
    <property type="protein sequence ID" value="HGB13632.1"/>
    <property type="molecule type" value="Genomic_DNA"/>
</dbReference>
<dbReference type="GO" id="GO:0006310">
    <property type="term" value="P:DNA recombination"/>
    <property type="evidence" value="ECO:0007669"/>
    <property type="project" value="UniProtKB-KW"/>
</dbReference>
<dbReference type="InterPro" id="IPR010998">
    <property type="entry name" value="Integrase_recombinase_N"/>
</dbReference>
<dbReference type="PANTHER" id="PTHR30629:SF2">
    <property type="entry name" value="PROPHAGE INTEGRASE INTS-RELATED"/>
    <property type="match status" value="1"/>
</dbReference>
<feature type="coiled-coil region" evidence="5">
    <location>
        <begin position="187"/>
        <end position="214"/>
    </location>
</feature>
<evidence type="ECO:0000256" key="2">
    <source>
        <dbReference type="ARBA" id="ARBA00022908"/>
    </source>
</evidence>
<dbReference type="CDD" id="cd00796">
    <property type="entry name" value="INT_Rci_Hp1_C"/>
    <property type="match status" value="1"/>
</dbReference>
<protein>
    <submittedName>
        <fullName evidence="7">Site-specific integrase</fullName>
    </submittedName>
</protein>
<accession>A0A7C3WKY6</accession>
<comment type="caution">
    <text evidence="7">The sequence shown here is derived from an EMBL/GenBank/DDBJ whole genome shotgun (WGS) entry which is preliminary data.</text>
</comment>
<dbReference type="InterPro" id="IPR050808">
    <property type="entry name" value="Phage_Integrase"/>
</dbReference>
<dbReference type="PROSITE" id="PS51898">
    <property type="entry name" value="TYR_RECOMBINASE"/>
    <property type="match status" value="1"/>
</dbReference>
<feature type="domain" description="Tyr recombinase" evidence="6">
    <location>
        <begin position="187"/>
        <end position="360"/>
    </location>
</feature>
<keyword evidence="4" id="KW-0233">DNA recombination</keyword>
<keyword evidence="3" id="KW-0238">DNA-binding</keyword>
<reference evidence="7" key="1">
    <citation type="journal article" date="2020" name="mSystems">
        <title>Genome- and Community-Level Interaction Insights into Carbon Utilization and Element Cycling Functions of Hydrothermarchaeota in Hydrothermal Sediment.</title>
        <authorList>
            <person name="Zhou Z."/>
            <person name="Liu Y."/>
            <person name="Xu W."/>
            <person name="Pan J."/>
            <person name="Luo Z.H."/>
            <person name="Li M."/>
        </authorList>
    </citation>
    <scope>NUCLEOTIDE SEQUENCE [LARGE SCALE GENOMIC DNA]</scope>
    <source>
        <strain evidence="7">SpSt-776</strain>
    </source>
</reference>
<dbReference type="GO" id="GO:0015074">
    <property type="term" value="P:DNA integration"/>
    <property type="evidence" value="ECO:0007669"/>
    <property type="project" value="UniProtKB-KW"/>
</dbReference>
<keyword evidence="2" id="KW-0229">DNA integration</keyword>
<dbReference type="InterPro" id="IPR011010">
    <property type="entry name" value="DNA_brk_join_enz"/>
</dbReference>
<evidence type="ECO:0000256" key="5">
    <source>
        <dbReference type="SAM" id="Coils"/>
    </source>
</evidence>
<dbReference type="InterPro" id="IPR002104">
    <property type="entry name" value="Integrase_catalytic"/>
</dbReference>
<keyword evidence="5" id="KW-0175">Coiled coil</keyword>
<sequence length="383" mass="44270">MKRYKTNYPGVFYRESKRLGGPGTERIYYIVFKKDGKIHEEKVGRQFADDMTPARAARIRAERIEGKRQSRKEIREQQKAARLAEASRWTFDRLWEEYKACKPDLKGRITDENRYVNYIRPWFGDKTPQEVSPLDVDRLRLQTAKNHKPGTVRNVLEILRRLINFAAKKQLCPTPKFIIEMPKVNNLKTEDLNAEQLEALLKALEADSNHQAANLMKLALYTGMRRGELFRLQWQDVDFERGFIHIRDPKGGLDQKIPLNQMARELLLQHPRTGSPYVFPGRGGGPRVDISKQVGRIKRAAGLPKDFRPLHGLRHTYASMLASSGQVDLYTLQRLLTHKSPAMTQRYAHLRDEALRRASELAGDLLGQVINEKKRHTANVKNL</sequence>
<evidence type="ECO:0000313" key="7">
    <source>
        <dbReference type="EMBL" id="HGB13632.1"/>
    </source>
</evidence>
<comment type="similarity">
    <text evidence="1">Belongs to the 'phage' integrase family.</text>
</comment>
<dbReference type="GO" id="GO:0003677">
    <property type="term" value="F:DNA binding"/>
    <property type="evidence" value="ECO:0007669"/>
    <property type="project" value="UniProtKB-KW"/>
</dbReference>
<dbReference type="Gene3D" id="1.10.150.130">
    <property type="match status" value="1"/>
</dbReference>
<dbReference type="PANTHER" id="PTHR30629">
    <property type="entry name" value="PROPHAGE INTEGRASE"/>
    <property type="match status" value="1"/>
</dbReference>
<organism evidence="7">
    <name type="scientific">Desulfobacca acetoxidans</name>
    <dbReference type="NCBI Taxonomy" id="60893"/>
    <lineage>
        <taxon>Bacteria</taxon>
        <taxon>Pseudomonadati</taxon>
        <taxon>Thermodesulfobacteriota</taxon>
        <taxon>Desulfobaccia</taxon>
        <taxon>Desulfobaccales</taxon>
        <taxon>Desulfobaccaceae</taxon>
        <taxon>Desulfobacca</taxon>
    </lineage>
</organism>
<evidence type="ECO:0000256" key="4">
    <source>
        <dbReference type="ARBA" id="ARBA00023172"/>
    </source>
</evidence>
<evidence type="ECO:0000256" key="1">
    <source>
        <dbReference type="ARBA" id="ARBA00008857"/>
    </source>
</evidence>
<dbReference type="Gene3D" id="1.10.443.10">
    <property type="entry name" value="Intergrase catalytic core"/>
    <property type="match status" value="1"/>
</dbReference>
<proteinExistence type="inferred from homology"/>
<dbReference type="Pfam" id="PF00589">
    <property type="entry name" value="Phage_integrase"/>
    <property type="match status" value="1"/>
</dbReference>
<gene>
    <name evidence="7" type="ORF">ENV62_00090</name>
</gene>
<evidence type="ECO:0000256" key="3">
    <source>
        <dbReference type="ARBA" id="ARBA00023125"/>
    </source>
</evidence>
<dbReference type="SUPFAM" id="SSF56349">
    <property type="entry name" value="DNA breaking-rejoining enzymes"/>
    <property type="match status" value="1"/>
</dbReference>
<name>A0A7C3WKY6_9BACT</name>